<dbReference type="GeneID" id="92012408"/>
<feature type="chain" id="PRO_5046577181" description="Endonuclease/exonuclease/phosphatase domain-containing protein" evidence="1">
    <location>
        <begin position="26"/>
        <end position="616"/>
    </location>
</feature>
<dbReference type="SUPFAM" id="SSF56219">
    <property type="entry name" value="DNase I-like"/>
    <property type="match status" value="1"/>
</dbReference>
<feature type="signal peptide" evidence="1">
    <location>
        <begin position="1"/>
        <end position="25"/>
    </location>
</feature>
<reference evidence="3 4" key="1">
    <citation type="submission" date="2024-02" db="EMBL/GenBank/DDBJ databases">
        <title>De novo assembly and annotation of 12 fungi associated with fruit tree decline syndrome in Ontario, Canada.</title>
        <authorList>
            <person name="Sulman M."/>
            <person name="Ellouze W."/>
            <person name="Ilyukhin E."/>
        </authorList>
    </citation>
    <scope>NUCLEOTIDE SEQUENCE [LARGE SCALE GENOMIC DNA]</scope>
    <source>
        <strain evidence="3 4">FDS-637</strain>
    </source>
</reference>
<proteinExistence type="predicted"/>
<comment type="caution">
    <text evidence="3">The sequence shown here is derived from an EMBL/GenBank/DDBJ whole genome shotgun (WGS) entry which is preliminary data.</text>
</comment>
<feature type="domain" description="Endonuclease/exonuclease/phosphatase" evidence="2">
    <location>
        <begin position="307"/>
        <end position="605"/>
    </location>
</feature>
<dbReference type="PANTHER" id="PTHR42834">
    <property type="entry name" value="ENDONUCLEASE/EXONUCLEASE/PHOSPHATASE FAMILY PROTEIN (AFU_ORTHOLOGUE AFUA_3G09210)"/>
    <property type="match status" value="1"/>
</dbReference>
<evidence type="ECO:0000313" key="4">
    <source>
        <dbReference type="Proteomes" id="UP001430584"/>
    </source>
</evidence>
<sequence>MRTSSGIPWAKVAATALLYLHTASAVTISEINGDAFISPLKGQAVTNVTGLITAKGPSGIWIRSSTASESVGSDSIYVFSSSIGANLTVGDEIKLDATVAEYRSSSAYLYLTELSSPKNVVVVSSGNAVEPVLVGSGGLTPPTKQFSSLDGGDVFAVPNNESQISVVNPVLQPDAYGMDFWESLCGELVTIEAPVALARPNSYEEVWVRGNWTVTGLNGRGGLTMTDADANPEAIIIGDPLDGTTSPTTIKLGDTLSDITGVITYAYGFYYLLPTTALTVLDSALPTLPPPTTLTSTNSCSSLTFGSYNVENLSPSSPHLPAIAAHIVTHLASPSLLFLQEIQDDTGPTTGDNVTSANLTLSTLVAAIAAAGGPASYAFAAIDPADGADGGQPGANIRVAYLYDTTKLALLNPHPGNATDATTPISPTQLSFNPGRVDPANAAAWTDSRKPLAALWETVGDGDGGRLWTVNVHWASKGGSSTLAGDARPPANGGVDVRAAQADATAAFVASVLAVDAGAHVVVAGDFNEFAFVEPVARFVEGSGLTDADVAAGVEEAERYTYLYDGNCQQLDHVFVSGALAAKGVGYEHVHVNTWAGGEGSVSDHDPSVGRVDICV</sequence>
<keyword evidence="1" id="KW-0732">Signal</keyword>
<name>A0ABR3CAG5_9PEZI</name>
<dbReference type="RefSeq" id="XP_066630538.1">
    <property type="nucleotide sequence ID" value="XM_066779734.1"/>
</dbReference>
<organism evidence="3 4">
    <name type="scientific">Diplodia seriata</name>
    <dbReference type="NCBI Taxonomy" id="420778"/>
    <lineage>
        <taxon>Eukaryota</taxon>
        <taxon>Fungi</taxon>
        <taxon>Dikarya</taxon>
        <taxon>Ascomycota</taxon>
        <taxon>Pezizomycotina</taxon>
        <taxon>Dothideomycetes</taxon>
        <taxon>Dothideomycetes incertae sedis</taxon>
        <taxon>Botryosphaeriales</taxon>
        <taxon>Botryosphaeriaceae</taxon>
        <taxon>Diplodia</taxon>
    </lineage>
</organism>
<keyword evidence="4" id="KW-1185">Reference proteome</keyword>
<dbReference type="InterPro" id="IPR005135">
    <property type="entry name" value="Endo/exonuclease/phosphatase"/>
</dbReference>
<dbReference type="Gene3D" id="3.60.10.10">
    <property type="entry name" value="Endonuclease/exonuclease/phosphatase"/>
    <property type="match status" value="1"/>
</dbReference>
<accession>A0ABR3CAG5</accession>
<evidence type="ECO:0000259" key="2">
    <source>
        <dbReference type="Pfam" id="PF03372"/>
    </source>
</evidence>
<evidence type="ECO:0000256" key="1">
    <source>
        <dbReference type="SAM" id="SignalP"/>
    </source>
</evidence>
<dbReference type="PANTHER" id="PTHR42834:SF1">
    <property type="entry name" value="ENDONUCLEASE_EXONUCLEASE_PHOSPHATASE FAMILY PROTEIN (AFU_ORTHOLOGUE AFUA_3G09210)"/>
    <property type="match status" value="1"/>
</dbReference>
<dbReference type="InterPro" id="IPR036691">
    <property type="entry name" value="Endo/exonu/phosph_ase_sf"/>
</dbReference>
<dbReference type="Proteomes" id="UP001430584">
    <property type="component" value="Unassembled WGS sequence"/>
</dbReference>
<dbReference type="EMBL" id="JAJVCZ030000008">
    <property type="protein sequence ID" value="KAL0257509.1"/>
    <property type="molecule type" value="Genomic_DNA"/>
</dbReference>
<gene>
    <name evidence="3" type="ORF">SLS55_008323</name>
</gene>
<protein>
    <recommendedName>
        <fullName evidence="2">Endonuclease/exonuclease/phosphatase domain-containing protein</fullName>
    </recommendedName>
</protein>
<dbReference type="CDD" id="cd04486">
    <property type="entry name" value="YhcR_OBF_like"/>
    <property type="match status" value="1"/>
</dbReference>
<evidence type="ECO:0000313" key="3">
    <source>
        <dbReference type="EMBL" id="KAL0257509.1"/>
    </source>
</evidence>
<dbReference type="Pfam" id="PF03372">
    <property type="entry name" value="Exo_endo_phos"/>
    <property type="match status" value="1"/>
</dbReference>